<feature type="domain" description="Carboxyltransferase" evidence="4">
    <location>
        <begin position="5"/>
        <end position="191"/>
    </location>
</feature>
<dbReference type="InterPro" id="IPR003833">
    <property type="entry name" value="CT_C_D"/>
</dbReference>
<keyword evidence="1" id="KW-0547">Nucleotide-binding</keyword>
<organism evidence="5 6">
    <name type="scientific">Longivirga aurantiaca</name>
    <dbReference type="NCBI Taxonomy" id="1837743"/>
    <lineage>
        <taxon>Bacteria</taxon>
        <taxon>Bacillati</taxon>
        <taxon>Actinomycetota</taxon>
        <taxon>Actinomycetes</taxon>
        <taxon>Sporichthyales</taxon>
        <taxon>Sporichthyaceae</taxon>
        <taxon>Longivirga</taxon>
    </lineage>
</organism>
<name>A0ABW1T370_9ACTN</name>
<dbReference type="InterPro" id="IPR010016">
    <property type="entry name" value="PxpB"/>
</dbReference>
<dbReference type="EMBL" id="JBHSTI010000008">
    <property type="protein sequence ID" value="MFC6239186.1"/>
    <property type="molecule type" value="Genomic_DNA"/>
</dbReference>
<dbReference type="SUPFAM" id="SSF50891">
    <property type="entry name" value="Cyclophilin-like"/>
    <property type="match status" value="1"/>
</dbReference>
<keyword evidence="2 5" id="KW-0378">Hydrolase</keyword>
<dbReference type="GO" id="GO:0016787">
    <property type="term" value="F:hydrolase activity"/>
    <property type="evidence" value="ECO:0007669"/>
    <property type="project" value="UniProtKB-KW"/>
</dbReference>
<proteinExistence type="predicted"/>
<evidence type="ECO:0000313" key="5">
    <source>
        <dbReference type="EMBL" id="MFC6239186.1"/>
    </source>
</evidence>
<gene>
    <name evidence="5" type="ORF">ACFQGU_14990</name>
</gene>
<dbReference type="PANTHER" id="PTHR34698">
    <property type="entry name" value="5-OXOPROLINASE SUBUNIT B"/>
    <property type="match status" value="1"/>
</dbReference>
<dbReference type="Proteomes" id="UP001596138">
    <property type="component" value="Unassembled WGS sequence"/>
</dbReference>
<keyword evidence="6" id="KW-1185">Reference proteome</keyword>
<evidence type="ECO:0000256" key="1">
    <source>
        <dbReference type="ARBA" id="ARBA00022741"/>
    </source>
</evidence>
<comment type="caution">
    <text evidence="5">The sequence shown here is derived from an EMBL/GenBank/DDBJ whole genome shotgun (WGS) entry which is preliminary data.</text>
</comment>
<evidence type="ECO:0000259" key="4">
    <source>
        <dbReference type="SMART" id="SM00796"/>
    </source>
</evidence>
<dbReference type="InterPro" id="IPR029000">
    <property type="entry name" value="Cyclophilin-like_dom_sf"/>
</dbReference>
<protein>
    <submittedName>
        <fullName evidence="5">Allophanate hydrolase subunit 1</fullName>
    </submittedName>
</protein>
<evidence type="ECO:0000313" key="6">
    <source>
        <dbReference type="Proteomes" id="UP001596138"/>
    </source>
</evidence>
<dbReference type="SMART" id="SM00796">
    <property type="entry name" value="AHS1"/>
    <property type="match status" value="1"/>
</dbReference>
<dbReference type="PANTHER" id="PTHR34698:SF2">
    <property type="entry name" value="5-OXOPROLINASE SUBUNIT B"/>
    <property type="match status" value="1"/>
</dbReference>
<dbReference type="Gene3D" id="3.30.1360.40">
    <property type="match status" value="1"/>
</dbReference>
<dbReference type="RefSeq" id="WP_386768035.1">
    <property type="nucleotide sequence ID" value="NZ_JBHSTI010000008.1"/>
</dbReference>
<keyword evidence="3" id="KW-0067">ATP-binding</keyword>
<evidence type="ECO:0000256" key="2">
    <source>
        <dbReference type="ARBA" id="ARBA00022801"/>
    </source>
</evidence>
<evidence type="ECO:0000256" key="3">
    <source>
        <dbReference type="ARBA" id="ARBA00022840"/>
    </source>
</evidence>
<dbReference type="Gene3D" id="2.40.100.10">
    <property type="entry name" value="Cyclophilin-like"/>
    <property type="match status" value="1"/>
</dbReference>
<dbReference type="Pfam" id="PF02682">
    <property type="entry name" value="CT_C_D"/>
    <property type="match status" value="1"/>
</dbReference>
<accession>A0ABW1T370</accession>
<sequence length="204" mass="21166">MTAVTRVAPCGDLALLADCQDPAGVAAAVRAAELPGVVEAVPGAATVLVRHTAAADRPALARRIAALEPAPRSDGASAVVVVLVRYDGADLDDMADLVGLSREEVVARHQASEFEVAFCGFSPGFAYLSGLDPRLVVPRLATPRTSVPAGAVAVADVWSAIYPRESPGGWRLLGTTDAPLWDETRTPPALLAPGTPVRFRQVSP</sequence>
<reference evidence="6" key="1">
    <citation type="journal article" date="2019" name="Int. J. Syst. Evol. Microbiol.">
        <title>The Global Catalogue of Microorganisms (GCM) 10K type strain sequencing project: providing services to taxonomists for standard genome sequencing and annotation.</title>
        <authorList>
            <consortium name="The Broad Institute Genomics Platform"/>
            <consortium name="The Broad Institute Genome Sequencing Center for Infectious Disease"/>
            <person name="Wu L."/>
            <person name="Ma J."/>
        </authorList>
    </citation>
    <scope>NUCLEOTIDE SEQUENCE [LARGE SCALE GENOMIC DNA]</scope>
    <source>
        <strain evidence="6">CGMCC 4.7317</strain>
    </source>
</reference>